<keyword evidence="12" id="KW-0934">Plastid</keyword>
<dbReference type="EMBL" id="MF101430">
    <property type="protein sequence ID" value="ARW64036.1"/>
    <property type="molecule type" value="Genomic_DNA"/>
</dbReference>
<proteinExistence type="predicted"/>
<dbReference type="EC" id="6.1.1.20" evidence="2"/>
<evidence type="ECO:0000256" key="2">
    <source>
        <dbReference type="ARBA" id="ARBA00012814"/>
    </source>
</evidence>
<accession>A0A1Z1MDJ1</accession>
<dbReference type="InterPro" id="IPR045864">
    <property type="entry name" value="aa-tRNA-synth_II/BPL/LPL"/>
</dbReference>
<dbReference type="SUPFAM" id="SSF55681">
    <property type="entry name" value="Class II aaRS and biotin synthetases"/>
    <property type="match status" value="1"/>
</dbReference>
<dbReference type="InterPro" id="IPR005147">
    <property type="entry name" value="tRNA_synthase_B5-dom"/>
</dbReference>
<evidence type="ECO:0000256" key="6">
    <source>
        <dbReference type="ARBA" id="ARBA00022840"/>
    </source>
</evidence>
<dbReference type="Gene3D" id="3.30.930.10">
    <property type="entry name" value="Bira Bifunctional Protein, Domain 2"/>
    <property type="match status" value="1"/>
</dbReference>
<dbReference type="InterPro" id="IPR005121">
    <property type="entry name" value="Fdx_antiC-bd"/>
</dbReference>
<dbReference type="SUPFAM" id="SSF56037">
    <property type="entry name" value="PheT/TilS domain"/>
    <property type="match status" value="1"/>
</dbReference>
<evidence type="ECO:0000313" key="12">
    <source>
        <dbReference type="EMBL" id="ARW64036.1"/>
    </source>
</evidence>
<dbReference type="RefSeq" id="YP_009395268.1">
    <property type="nucleotide sequence ID" value="NC_035276.1"/>
</dbReference>
<dbReference type="Gene3D" id="3.50.40.10">
    <property type="entry name" value="Phenylalanyl-trna Synthetase, Chain B, domain 3"/>
    <property type="match status" value="1"/>
</dbReference>
<dbReference type="GO" id="GO:0005524">
    <property type="term" value="F:ATP binding"/>
    <property type="evidence" value="ECO:0007669"/>
    <property type="project" value="UniProtKB-KW"/>
</dbReference>
<feature type="domain" description="B5" evidence="11">
    <location>
        <begin position="258"/>
        <end position="343"/>
    </location>
</feature>
<dbReference type="InterPro" id="IPR036690">
    <property type="entry name" value="Fdx_antiC-bd_sf"/>
</dbReference>
<evidence type="ECO:0000256" key="4">
    <source>
        <dbReference type="ARBA" id="ARBA00022723"/>
    </source>
</evidence>
<dbReference type="InterPro" id="IPR045060">
    <property type="entry name" value="Phe-tRNA-ligase_IIc_bsu"/>
</dbReference>
<dbReference type="Pfam" id="PF03484">
    <property type="entry name" value="B5"/>
    <property type="match status" value="1"/>
</dbReference>
<feature type="domain" description="FDX-ACB" evidence="10">
    <location>
        <begin position="580"/>
        <end position="666"/>
    </location>
</feature>
<dbReference type="Pfam" id="PF03147">
    <property type="entry name" value="FDX-ACB"/>
    <property type="match status" value="1"/>
</dbReference>
<dbReference type="InterPro" id="IPR041616">
    <property type="entry name" value="PheRS_beta_core"/>
</dbReference>
<dbReference type="Gene3D" id="3.30.70.380">
    <property type="entry name" value="Ferrodoxin-fold anticodon-binding domain"/>
    <property type="match status" value="1"/>
</dbReference>
<dbReference type="Gene3D" id="3.30.56.10">
    <property type="match status" value="2"/>
</dbReference>
<dbReference type="PROSITE" id="PS51483">
    <property type="entry name" value="B5"/>
    <property type="match status" value="1"/>
</dbReference>
<keyword evidence="12" id="KW-0150">Chloroplast</keyword>
<dbReference type="GO" id="GO:0004826">
    <property type="term" value="F:phenylalanine-tRNA ligase activity"/>
    <property type="evidence" value="ECO:0007669"/>
    <property type="project" value="UniProtKB-EC"/>
</dbReference>
<keyword evidence="6" id="KW-0067">ATP-binding</keyword>
<dbReference type="GO" id="GO:0003723">
    <property type="term" value="F:RNA binding"/>
    <property type="evidence" value="ECO:0007669"/>
    <property type="project" value="InterPro"/>
</dbReference>
<dbReference type="Pfam" id="PF17759">
    <property type="entry name" value="tRNA_synthFbeta"/>
    <property type="match status" value="1"/>
</dbReference>
<evidence type="ECO:0000256" key="7">
    <source>
        <dbReference type="ARBA" id="ARBA00022842"/>
    </source>
</evidence>
<evidence type="ECO:0000256" key="3">
    <source>
        <dbReference type="ARBA" id="ARBA00022598"/>
    </source>
</evidence>
<dbReference type="AlphaFoldDB" id="A0A1Z1MDJ1"/>
<geneLocation type="chloroplast" evidence="12"/>
<gene>
    <name evidence="12" type="primary">syfB</name>
</gene>
<organism evidence="12">
    <name type="scientific">Alsidium seaforthii</name>
    <dbReference type="NCBI Taxonomy" id="2007182"/>
    <lineage>
        <taxon>Eukaryota</taxon>
        <taxon>Rhodophyta</taxon>
        <taxon>Florideophyceae</taxon>
        <taxon>Rhodymeniophycidae</taxon>
        <taxon>Ceramiales</taxon>
        <taxon>Rhodomelaceae</taxon>
        <taxon>Polysiphonioideae</taxon>
        <taxon>Alsidium</taxon>
    </lineage>
</organism>
<dbReference type="GO" id="GO:0000287">
    <property type="term" value="F:magnesium ion binding"/>
    <property type="evidence" value="ECO:0007669"/>
    <property type="project" value="InterPro"/>
</dbReference>
<reference evidence="12" key="1">
    <citation type="journal article" date="2017" name="J. Phycol.">
        <title>Analysis of chloroplast genomes and a supermatrix inform reclassification of the Rhodomelaceae (Rhodophyta).</title>
        <authorList>
            <person name="Diaz-Tapia P."/>
            <person name="Maggs C.A."/>
            <person name="West J.A."/>
            <person name="Verbruggen H."/>
        </authorList>
    </citation>
    <scope>NUCLEOTIDE SEQUENCE</scope>
    <source>
        <strain evidence="12">PD644</strain>
    </source>
</reference>
<dbReference type="GO" id="GO:0006432">
    <property type="term" value="P:phenylalanyl-tRNA aminoacylation"/>
    <property type="evidence" value="ECO:0007669"/>
    <property type="project" value="InterPro"/>
</dbReference>
<comment type="cofactor">
    <cofactor evidence="1">
        <name>Mg(2+)</name>
        <dbReference type="ChEBI" id="CHEBI:18420"/>
    </cofactor>
</comment>
<keyword evidence="4" id="KW-0479">Metal-binding</keyword>
<keyword evidence="8" id="KW-0648">Protein biosynthesis</keyword>
<evidence type="ECO:0000256" key="9">
    <source>
        <dbReference type="ARBA" id="ARBA00023146"/>
    </source>
</evidence>
<evidence type="ECO:0000259" key="11">
    <source>
        <dbReference type="PROSITE" id="PS51483"/>
    </source>
</evidence>
<dbReference type="SUPFAM" id="SSF46955">
    <property type="entry name" value="Putative DNA-binding domain"/>
    <property type="match status" value="2"/>
</dbReference>
<dbReference type="InterPro" id="IPR009061">
    <property type="entry name" value="DNA-bd_dom_put_sf"/>
</dbReference>
<evidence type="ECO:0000256" key="1">
    <source>
        <dbReference type="ARBA" id="ARBA00001946"/>
    </source>
</evidence>
<dbReference type="InterPro" id="IPR020825">
    <property type="entry name" value="Phe-tRNA_synthase-like_B3/B4"/>
</dbReference>
<keyword evidence="3 12" id="KW-0436">Ligase</keyword>
<dbReference type="GeneID" id="33357264"/>
<name>A0A1Z1MDJ1_9FLOR</name>
<dbReference type="PROSITE" id="PS51447">
    <property type="entry name" value="FDX_ACB"/>
    <property type="match status" value="1"/>
</dbReference>
<evidence type="ECO:0000256" key="8">
    <source>
        <dbReference type="ARBA" id="ARBA00022917"/>
    </source>
</evidence>
<evidence type="ECO:0000259" key="10">
    <source>
        <dbReference type="PROSITE" id="PS51447"/>
    </source>
</evidence>
<dbReference type="SMART" id="SM00874">
    <property type="entry name" value="B5"/>
    <property type="match status" value="1"/>
</dbReference>
<keyword evidence="9" id="KW-0030">Aminoacyl-tRNA synthetase</keyword>
<dbReference type="SMART" id="SM00896">
    <property type="entry name" value="FDX-ACB"/>
    <property type="match status" value="1"/>
</dbReference>
<dbReference type="GO" id="GO:0009328">
    <property type="term" value="C:phenylalanine-tRNA ligase complex"/>
    <property type="evidence" value="ECO:0007669"/>
    <property type="project" value="TreeGrafter"/>
</dbReference>
<sequence>MKFSWKLLSTFINLEQIPFDKLINKLTLAGIEVEQINSTIDKLDQIIELNITSNRSEICSTISLAKELSIILDIPLKIWPINSTKNLVNERIEKHECKAYSDIMNISAMQIDNINIEFKSTPQWIVDHLKTHEIKSLNILYDINQYIKIKWGQIFYILDETNIDNILHRKTKNLDIKSIISQLQQNSLFKNSKITNKYPKILIFINFQLNKEKQKIDICNTYDLEYYKNAQIDAIQLITTFTQCNISKVYNLYNINQKSNKILKISKDDIDTILGQINQKNYKFLSHKEIINTLKQLKFSPTYNKKLEQFTINIPHNRQHDIKRKIDIIEEIGRIYGFKCFSNKNILNKKIGYISDSSKKIKKIRKTLRDLGLNEVINCCIVDGHKDRKKHIKLHNPLSQEQGELRCNIIENLINNCQNNLKHGNNRIEVFEVGKIFEKGTQNKYIERISLGGLINNDFLIQASWSSKPQAGNILHIKGVIETFIENINAQVNLRDVYKVKSNGTNKYINSIKYLFNEQKIIGIYKDSNQKLIGIIGKLNKTYSKNIGKSNVYIFEIDINQLSQTISSSNHLNHIIRSYSNYPSVTRDISIKVDNVTQLDEIKTSILNTNISLIESIEIFNEYINKELDLKFIGIRITYRAKNRTLNSTDIQYIDEELKKLTNQYK</sequence>
<dbReference type="PANTHER" id="PTHR10947:SF0">
    <property type="entry name" value="PHENYLALANINE--TRNA LIGASE BETA SUBUNIT"/>
    <property type="match status" value="1"/>
</dbReference>
<protein>
    <recommendedName>
        <fullName evidence="2">phenylalanine--tRNA ligase</fullName>
        <ecNumber evidence="2">6.1.1.20</ecNumber>
    </recommendedName>
</protein>
<keyword evidence="5" id="KW-0547">Nucleotide-binding</keyword>
<keyword evidence="7" id="KW-0460">Magnesium</keyword>
<dbReference type="SUPFAM" id="SSF54991">
    <property type="entry name" value="Anticodon-binding domain of PheRS"/>
    <property type="match status" value="1"/>
</dbReference>
<evidence type="ECO:0000256" key="5">
    <source>
        <dbReference type="ARBA" id="ARBA00022741"/>
    </source>
</evidence>
<dbReference type="PANTHER" id="PTHR10947">
    <property type="entry name" value="PHENYLALANYL-TRNA SYNTHETASE BETA CHAIN AND LEUCINE-RICH REPEAT-CONTAINING PROTEIN 47"/>
    <property type="match status" value="1"/>
</dbReference>